<comment type="similarity">
    <text evidence="1 6">Belongs to the peptidase M42 family.</text>
</comment>
<keyword evidence="2" id="KW-0031">Aminopeptidase</keyword>
<dbReference type="GO" id="GO:0046872">
    <property type="term" value="F:metal ion binding"/>
    <property type="evidence" value="ECO:0007669"/>
    <property type="project" value="UniProtKB-UniRule"/>
</dbReference>
<dbReference type="GO" id="GO:0006508">
    <property type="term" value="P:proteolysis"/>
    <property type="evidence" value="ECO:0007669"/>
    <property type="project" value="UniProtKB-KW"/>
</dbReference>
<dbReference type="InterPro" id="IPR051464">
    <property type="entry name" value="Peptidase_M42_aminopept"/>
</dbReference>
<feature type="active site" description="Proton acceptor" evidence="7">
    <location>
        <position position="211"/>
    </location>
</feature>
<keyword evidence="5" id="KW-0378">Hydrolase</keyword>
<feature type="binding site" evidence="8">
    <location>
        <position position="65"/>
    </location>
    <ligand>
        <name>Zn(2+)</name>
        <dbReference type="ChEBI" id="CHEBI:29105"/>
        <label>1</label>
    </ligand>
</feature>
<keyword evidence="3" id="KW-0645">Protease</keyword>
<dbReference type="Proteomes" id="UP000538292">
    <property type="component" value="Unassembled WGS sequence"/>
</dbReference>
<evidence type="ECO:0000256" key="6">
    <source>
        <dbReference type="PIRNR" id="PIRNR001123"/>
    </source>
</evidence>
<dbReference type="PANTHER" id="PTHR32481">
    <property type="entry name" value="AMINOPEPTIDASE"/>
    <property type="match status" value="1"/>
</dbReference>
<comment type="caution">
    <text evidence="9">The sequence shown here is derived from an EMBL/GenBank/DDBJ whole genome shotgun (WGS) entry which is preliminary data.</text>
</comment>
<dbReference type="GO" id="GO:0004177">
    <property type="term" value="F:aminopeptidase activity"/>
    <property type="evidence" value="ECO:0007669"/>
    <property type="project" value="UniProtKB-UniRule"/>
</dbReference>
<evidence type="ECO:0000256" key="4">
    <source>
        <dbReference type="ARBA" id="ARBA00022723"/>
    </source>
</evidence>
<dbReference type="PIRSF" id="PIRSF001123">
    <property type="entry name" value="PepA_GA"/>
    <property type="match status" value="1"/>
</dbReference>
<dbReference type="InterPro" id="IPR023367">
    <property type="entry name" value="Peptidase_M42_dom2"/>
</dbReference>
<dbReference type="InterPro" id="IPR008007">
    <property type="entry name" value="Peptidase_M42"/>
</dbReference>
<dbReference type="PANTHER" id="PTHR32481:SF0">
    <property type="entry name" value="AMINOPEPTIDASE YPDE-RELATED"/>
    <property type="match status" value="1"/>
</dbReference>
<feature type="binding site" evidence="8">
    <location>
        <position position="234"/>
    </location>
    <ligand>
        <name>Zn(2+)</name>
        <dbReference type="ChEBI" id="CHEBI:29105"/>
        <label>1</label>
    </ligand>
</feature>
<protein>
    <submittedName>
        <fullName evidence="9">M42 family metallopeptidase</fullName>
    </submittedName>
</protein>
<dbReference type="CDD" id="cd05656">
    <property type="entry name" value="M42_Frv"/>
    <property type="match status" value="1"/>
</dbReference>
<dbReference type="Gene3D" id="3.40.630.10">
    <property type="entry name" value="Zn peptidases"/>
    <property type="match status" value="1"/>
</dbReference>
<comment type="cofactor">
    <cofactor evidence="8">
        <name>a divalent metal cation</name>
        <dbReference type="ChEBI" id="CHEBI:60240"/>
    </cofactor>
    <text evidence="8">Binds 2 divalent metal cations per subunit.</text>
</comment>
<feature type="binding site" evidence="8">
    <location>
        <position position="212"/>
    </location>
    <ligand>
        <name>Zn(2+)</name>
        <dbReference type="ChEBI" id="CHEBI:29105"/>
        <label>2</label>
    </ligand>
</feature>
<evidence type="ECO:0000256" key="1">
    <source>
        <dbReference type="ARBA" id="ARBA00006272"/>
    </source>
</evidence>
<dbReference type="Gene3D" id="2.40.30.40">
    <property type="entry name" value="Peptidase M42, domain 2"/>
    <property type="match status" value="1"/>
</dbReference>
<sequence length="357" mass="38996">MDYLQSLMEELVNANGIPGYELGVKQIVKKHLHHLSEEILADRLGGLVGKKTGDANGPRILLAGHLDEIGFMVTQITDSGFLRFQPLGGWWSHNILAHRVVVQSRKGEYLGIIGSKPPHALKLEERRKVMDFKDIFIDIGAKSRSEAEEMGIRPGDGIVPVSDFFTMRHGEIWGGKALDNRAGCALAVEVLRQLQDGKHPNVVYAGATVQEEVGVRGAGTLSELVQPDVAFALDVGVSYDIPGFDGQQGEAAMGEGPLMFILDHTMIPHTGLRNLVMDTAEELGIPLQYDSLMGGGTDGAKFHLHGIGCPTVVIGFPIRYVHSHNSLMARSDFEQAARLLVAVIRKIDNATLDHWFK</sequence>
<evidence type="ECO:0000256" key="7">
    <source>
        <dbReference type="PIRSR" id="PIRSR001123-1"/>
    </source>
</evidence>
<feature type="binding site" evidence="8">
    <location>
        <position position="179"/>
    </location>
    <ligand>
        <name>Zn(2+)</name>
        <dbReference type="ChEBI" id="CHEBI:29105"/>
        <label>2</label>
    </ligand>
</feature>
<evidence type="ECO:0000256" key="5">
    <source>
        <dbReference type="ARBA" id="ARBA00022801"/>
    </source>
</evidence>
<keyword evidence="4 8" id="KW-0479">Metal-binding</keyword>
<name>A0A7W1XPX1_9BACL</name>
<gene>
    <name evidence="9" type="ORF">H2C83_02040</name>
</gene>
<reference evidence="9 10" key="1">
    <citation type="submission" date="2020-07" db="EMBL/GenBank/DDBJ databases">
        <title>Thermoactinomyces phylogeny.</title>
        <authorList>
            <person name="Dunlap C."/>
        </authorList>
    </citation>
    <scope>NUCLEOTIDE SEQUENCE [LARGE SCALE GENOMIC DNA]</scope>
    <source>
        <strain evidence="9 10">AMNI-1</strain>
    </source>
</reference>
<dbReference type="RefSeq" id="WP_181737286.1">
    <property type="nucleotide sequence ID" value="NZ_JACEOL010000006.1"/>
</dbReference>
<dbReference type="AlphaFoldDB" id="A0A7W1XPX1"/>
<evidence type="ECO:0000256" key="8">
    <source>
        <dbReference type="PIRSR" id="PIRSR001123-2"/>
    </source>
</evidence>
<evidence type="ECO:0000313" key="10">
    <source>
        <dbReference type="Proteomes" id="UP000538292"/>
    </source>
</evidence>
<accession>A0A7W1XPX1</accession>
<feature type="binding site" evidence="8">
    <location>
        <position position="322"/>
    </location>
    <ligand>
        <name>Zn(2+)</name>
        <dbReference type="ChEBI" id="CHEBI:29105"/>
        <label>2</label>
    </ligand>
</feature>
<proteinExistence type="inferred from homology"/>
<evidence type="ECO:0000256" key="2">
    <source>
        <dbReference type="ARBA" id="ARBA00022438"/>
    </source>
</evidence>
<dbReference type="EMBL" id="JACEOL010000006">
    <property type="protein sequence ID" value="MBA4601123.1"/>
    <property type="molecule type" value="Genomic_DNA"/>
</dbReference>
<evidence type="ECO:0000256" key="3">
    <source>
        <dbReference type="ARBA" id="ARBA00022670"/>
    </source>
</evidence>
<evidence type="ECO:0000313" key="9">
    <source>
        <dbReference type="EMBL" id="MBA4601123.1"/>
    </source>
</evidence>
<dbReference type="SUPFAM" id="SSF53187">
    <property type="entry name" value="Zn-dependent exopeptidases"/>
    <property type="match status" value="1"/>
</dbReference>
<dbReference type="Pfam" id="PF05343">
    <property type="entry name" value="Peptidase_M42"/>
    <property type="match status" value="1"/>
</dbReference>
<keyword evidence="10" id="KW-1185">Reference proteome</keyword>
<feature type="binding site" evidence="8">
    <location>
        <position position="179"/>
    </location>
    <ligand>
        <name>Zn(2+)</name>
        <dbReference type="ChEBI" id="CHEBI:29105"/>
        <label>1</label>
    </ligand>
</feature>
<organism evidence="9 10">
    <name type="scientific">Thermoactinomyces mirandus</name>
    <dbReference type="NCBI Taxonomy" id="2756294"/>
    <lineage>
        <taxon>Bacteria</taxon>
        <taxon>Bacillati</taxon>
        <taxon>Bacillota</taxon>
        <taxon>Bacilli</taxon>
        <taxon>Bacillales</taxon>
        <taxon>Thermoactinomycetaceae</taxon>
        <taxon>Thermoactinomyces</taxon>
    </lineage>
</organism>
<dbReference type="SUPFAM" id="SSF101821">
    <property type="entry name" value="Aminopeptidase/glucanase lid domain"/>
    <property type="match status" value="1"/>
</dbReference>